<feature type="region of interest" description="Disordered" evidence="2">
    <location>
        <begin position="1"/>
        <end position="91"/>
    </location>
</feature>
<sequence length="202" mass="22364">MNQNTQQTLTNGNPTGITGYHHHPMNNNSNMTSHNNSTATNAAANACSSAERNGGVQSLNDDHHNNHQPHQIDFDEDDIDDGVEDDSDGDMTASLPKALIVTGLDTAIFEDIDCKEEFENLFKAFDDSVDVHYLKCFRRARVVFSSSLLAATARIHLHETELGGKTLKCYFAQMNELEQREIKCLAQEHNTQPGPGFELTTS</sequence>
<evidence type="ECO:0000256" key="2">
    <source>
        <dbReference type="SAM" id="MobiDB-lite"/>
    </source>
</evidence>
<evidence type="ECO:0000313" key="3">
    <source>
        <dbReference type="EMBL" id="KOF82491.1"/>
    </source>
</evidence>
<dbReference type="FunFam" id="3.30.70.330:FF:000092">
    <property type="entry name" value="Calcipressin-2 isoform 2"/>
    <property type="match status" value="1"/>
</dbReference>
<protein>
    <recommendedName>
        <fullName evidence="4">RRM domain-containing protein</fullName>
    </recommendedName>
</protein>
<feature type="compositionally biased region" description="Acidic residues" evidence="2">
    <location>
        <begin position="74"/>
        <end position="89"/>
    </location>
</feature>
<proteinExistence type="inferred from homology"/>
<comment type="similarity">
    <text evidence="1">Belongs to the RCAN family.</text>
</comment>
<dbReference type="STRING" id="37653.A0A0L8GZK7"/>
<dbReference type="GO" id="GO:0019722">
    <property type="term" value="P:calcium-mediated signaling"/>
    <property type="evidence" value="ECO:0007669"/>
    <property type="project" value="InterPro"/>
</dbReference>
<dbReference type="InterPro" id="IPR012677">
    <property type="entry name" value="Nucleotide-bd_a/b_plait_sf"/>
</dbReference>
<dbReference type="InterPro" id="IPR006931">
    <property type="entry name" value="Calcipressin"/>
</dbReference>
<dbReference type="PANTHER" id="PTHR10300:SF14">
    <property type="entry name" value="PROTEIN SARAH"/>
    <property type="match status" value="1"/>
</dbReference>
<reference evidence="3" key="1">
    <citation type="submission" date="2015-07" db="EMBL/GenBank/DDBJ databases">
        <title>MeaNS - Measles Nucleotide Surveillance Program.</title>
        <authorList>
            <person name="Tran T."/>
            <person name="Druce J."/>
        </authorList>
    </citation>
    <scope>NUCLEOTIDE SEQUENCE</scope>
    <source>
        <strain evidence="3">UCB-OBI-ISO-001</strain>
        <tissue evidence="3">Gonad</tissue>
    </source>
</reference>
<feature type="compositionally biased region" description="Basic and acidic residues" evidence="2">
    <location>
        <begin position="60"/>
        <end position="73"/>
    </location>
</feature>
<evidence type="ECO:0008006" key="4">
    <source>
        <dbReference type="Google" id="ProtNLM"/>
    </source>
</evidence>
<dbReference type="SUPFAM" id="SSF54928">
    <property type="entry name" value="RNA-binding domain, RBD"/>
    <property type="match status" value="1"/>
</dbReference>
<organism evidence="3">
    <name type="scientific">Octopus bimaculoides</name>
    <name type="common">California two-spotted octopus</name>
    <dbReference type="NCBI Taxonomy" id="37653"/>
    <lineage>
        <taxon>Eukaryota</taxon>
        <taxon>Metazoa</taxon>
        <taxon>Spiralia</taxon>
        <taxon>Lophotrochozoa</taxon>
        <taxon>Mollusca</taxon>
        <taxon>Cephalopoda</taxon>
        <taxon>Coleoidea</taxon>
        <taxon>Octopodiformes</taxon>
        <taxon>Octopoda</taxon>
        <taxon>Incirrata</taxon>
        <taxon>Octopodidae</taxon>
        <taxon>Octopus</taxon>
    </lineage>
</organism>
<dbReference type="GO" id="GO:0005634">
    <property type="term" value="C:nucleus"/>
    <property type="evidence" value="ECO:0007669"/>
    <property type="project" value="TreeGrafter"/>
</dbReference>
<accession>A0A0L8GZK7</accession>
<dbReference type="GO" id="GO:0003676">
    <property type="term" value="F:nucleic acid binding"/>
    <property type="evidence" value="ECO:0007669"/>
    <property type="project" value="InterPro"/>
</dbReference>
<dbReference type="CDD" id="cd12434">
    <property type="entry name" value="RRM_RCAN_like"/>
    <property type="match status" value="1"/>
</dbReference>
<dbReference type="EMBL" id="KQ419743">
    <property type="protein sequence ID" value="KOF82491.1"/>
    <property type="molecule type" value="Genomic_DNA"/>
</dbReference>
<dbReference type="GO" id="GO:0008597">
    <property type="term" value="F:calcium-dependent protein serine/threonine phosphatase regulator activity"/>
    <property type="evidence" value="ECO:0007669"/>
    <property type="project" value="TreeGrafter"/>
</dbReference>
<dbReference type="Gene3D" id="3.30.70.330">
    <property type="match status" value="1"/>
</dbReference>
<evidence type="ECO:0000256" key="1">
    <source>
        <dbReference type="ARBA" id="ARBA00008209"/>
    </source>
</evidence>
<feature type="compositionally biased region" description="Low complexity" evidence="2">
    <location>
        <begin position="1"/>
        <end position="11"/>
    </location>
</feature>
<dbReference type="GO" id="GO:0005737">
    <property type="term" value="C:cytoplasm"/>
    <property type="evidence" value="ECO:0007669"/>
    <property type="project" value="TreeGrafter"/>
</dbReference>
<gene>
    <name evidence="3" type="ORF">OCBIM_22025241mg</name>
</gene>
<feature type="compositionally biased region" description="Low complexity" evidence="2">
    <location>
        <begin position="26"/>
        <end position="50"/>
    </location>
</feature>
<name>A0A0L8GZK7_OCTBM</name>
<dbReference type="OrthoDB" id="17212at2759"/>
<dbReference type="AlphaFoldDB" id="A0A0L8GZK7"/>
<dbReference type="InterPro" id="IPR035979">
    <property type="entry name" value="RBD_domain_sf"/>
</dbReference>
<dbReference type="PANTHER" id="PTHR10300">
    <property type="entry name" value="CALCIPRESSIN"/>
    <property type="match status" value="1"/>
</dbReference>
<dbReference type="Pfam" id="PF04847">
    <property type="entry name" value="Calcipressin"/>
    <property type="match status" value="1"/>
</dbReference>